<dbReference type="AlphaFoldDB" id="A0A8H4FPQ7"/>
<dbReference type="SMART" id="SM00466">
    <property type="entry name" value="SRA"/>
    <property type="match status" value="1"/>
</dbReference>
<protein>
    <recommendedName>
        <fullName evidence="4">YDG domain-containing protein</fullName>
    </recommendedName>
</protein>
<dbReference type="GO" id="GO:0005634">
    <property type="term" value="C:nucleus"/>
    <property type="evidence" value="ECO:0007669"/>
    <property type="project" value="UniProtKB-SubCell"/>
</dbReference>
<keyword evidence="1 2" id="KW-0539">Nucleus</keyword>
<dbReference type="InterPro" id="IPR045134">
    <property type="entry name" value="UHRF1/2-like"/>
</dbReference>
<dbReference type="Gene3D" id="2.30.280.10">
    <property type="entry name" value="SRA-YDG"/>
    <property type="match status" value="1"/>
</dbReference>
<gene>
    <name evidence="5" type="ORF">GCG54_00014144</name>
</gene>
<reference evidence="5" key="1">
    <citation type="journal article" date="2020" name="Phytopathology">
        <title>Genome sequence and comparative analysis of Colletotrichum gloeosporioides isolated from Liriodendron leaves.</title>
        <authorList>
            <person name="Fu F.F."/>
            <person name="Hao Z."/>
            <person name="Wang P."/>
            <person name="Lu Y."/>
            <person name="Xue L.J."/>
            <person name="Wei G."/>
            <person name="Tian Y."/>
            <person name="Baishi H."/>
            <person name="Xu H."/>
            <person name="Shi J."/>
            <person name="Cheng T."/>
            <person name="Wang G."/>
            <person name="Yi Y."/>
            <person name="Chen J."/>
        </authorList>
    </citation>
    <scope>NUCLEOTIDE SEQUENCE</scope>
    <source>
        <strain evidence="5">Lc1</strain>
    </source>
</reference>
<dbReference type="Proteomes" id="UP000613401">
    <property type="component" value="Unassembled WGS sequence"/>
</dbReference>
<evidence type="ECO:0000256" key="3">
    <source>
        <dbReference type="SAM" id="MobiDB-lite"/>
    </source>
</evidence>
<dbReference type="RefSeq" id="XP_045269089.1">
    <property type="nucleotide sequence ID" value="XM_045413985.1"/>
</dbReference>
<evidence type="ECO:0000256" key="1">
    <source>
        <dbReference type="ARBA" id="ARBA00023242"/>
    </source>
</evidence>
<comment type="caution">
    <text evidence="5">The sequence shown here is derived from an EMBL/GenBank/DDBJ whole genome shotgun (WGS) entry which is preliminary data.</text>
</comment>
<keyword evidence="6" id="KW-1185">Reference proteome</keyword>
<feature type="compositionally biased region" description="Gly residues" evidence="3">
    <location>
        <begin position="10"/>
        <end position="20"/>
    </location>
</feature>
<dbReference type="PANTHER" id="PTHR14140">
    <property type="entry name" value="E3 UBIQUITIN-PROTEIN LIGASE UHRF-RELATED"/>
    <property type="match status" value="1"/>
</dbReference>
<dbReference type="GO" id="GO:0044027">
    <property type="term" value="P:negative regulation of gene expression via chromosomal CpG island methylation"/>
    <property type="evidence" value="ECO:0007669"/>
    <property type="project" value="TreeGrafter"/>
</dbReference>
<dbReference type="SUPFAM" id="SSF88697">
    <property type="entry name" value="PUA domain-like"/>
    <property type="match status" value="1"/>
</dbReference>
<dbReference type="GeneID" id="69021259"/>
<dbReference type="PANTHER" id="PTHR14140:SF27">
    <property type="entry name" value="OS04G0289800 PROTEIN"/>
    <property type="match status" value="1"/>
</dbReference>
<evidence type="ECO:0000259" key="4">
    <source>
        <dbReference type="PROSITE" id="PS51015"/>
    </source>
</evidence>
<dbReference type="GO" id="GO:0016567">
    <property type="term" value="P:protein ubiquitination"/>
    <property type="evidence" value="ECO:0007669"/>
    <property type="project" value="TreeGrafter"/>
</dbReference>
<feature type="domain" description="YDG" evidence="4">
    <location>
        <begin position="202"/>
        <end position="348"/>
    </location>
</feature>
<evidence type="ECO:0000313" key="5">
    <source>
        <dbReference type="EMBL" id="KAF3809930.1"/>
    </source>
</evidence>
<evidence type="ECO:0000313" key="6">
    <source>
        <dbReference type="Proteomes" id="UP000613401"/>
    </source>
</evidence>
<dbReference type="GO" id="GO:0061630">
    <property type="term" value="F:ubiquitin protein ligase activity"/>
    <property type="evidence" value="ECO:0007669"/>
    <property type="project" value="TreeGrafter"/>
</dbReference>
<proteinExistence type="predicted"/>
<organism evidence="5 6">
    <name type="scientific">Colletotrichum gloeosporioides</name>
    <name type="common">Anthracnose fungus</name>
    <name type="synonym">Glomerella cingulata</name>
    <dbReference type="NCBI Taxonomy" id="474922"/>
    <lineage>
        <taxon>Eukaryota</taxon>
        <taxon>Fungi</taxon>
        <taxon>Dikarya</taxon>
        <taxon>Ascomycota</taxon>
        <taxon>Pezizomycotina</taxon>
        <taxon>Sordariomycetes</taxon>
        <taxon>Hypocreomycetidae</taxon>
        <taxon>Glomerellales</taxon>
        <taxon>Glomerellaceae</taxon>
        <taxon>Colletotrichum</taxon>
        <taxon>Colletotrichum gloeosporioides species complex</taxon>
    </lineage>
</organism>
<dbReference type="EMBL" id="WVTB01000014">
    <property type="protein sequence ID" value="KAF3809930.1"/>
    <property type="molecule type" value="Genomic_DNA"/>
</dbReference>
<sequence length="379" mass="41423">MAPSASKLIGGTGAGGGPSGGPKVPGPGADNELSTYLFKLKNTIARIGMMSRINKSTDNPSVILLKKEIYDFFKYLEDCQDYYDMSITAGQANHQGDLAARLLSISDGEPPEKQRLFTAGDKSRAVSLRQWIDDSVRADRIVDEKTVNEETHDEISNISSVITFIDDIPRPPTNHPIWGVEGIMHGLTIIGIHIRFNPDYKHFRHQSKEYGHNGLELSAVFHGAHGQSQAGIHGNITTGAYSVVISPTSESTDIDTGDVVWYSGSGSENHQDVEKVPDRTTGTKALAASLATGNMVRVIRAAASKGKQMLFKHAPKVGFRYDGLYQVTLATTSVNKHGGRIEQFKLVRCENQDQPGLEELRGIPSPGQQDDHAKIFEKW</sequence>
<dbReference type="InterPro" id="IPR015947">
    <property type="entry name" value="PUA-like_sf"/>
</dbReference>
<evidence type="ECO:0000256" key="2">
    <source>
        <dbReference type="PROSITE-ProRule" id="PRU00358"/>
    </source>
</evidence>
<accession>A0A8H4FPQ7</accession>
<dbReference type="InterPro" id="IPR003105">
    <property type="entry name" value="SRA_YDG"/>
</dbReference>
<feature type="region of interest" description="Disordered" evidence="3">
    <location>
        <begin position="1"/>
        <end position="28"/>
    </location>
</feature>
<dbReference type="InterPro" id="IPR036987">
    <property type="entry name" value="SRA-YDG_sf"/>
</dbReference>
<dbReference type="PROSITE" id="PS51015">
    <property type="entry name" value="YDG"/>
    <property type="match status" value="1"/>
</dbReference>
<name>A0A8H4FPQ7_COLGL</name>
<comment type="subcellular location">
    <subcellularLocation>
        <location evidence="2">Nucleus</location>
    </subcellularLocation>
</comment>
<dbReference type="Pfam" id="PF02182">
    <property type="entry name" value="SAD_SRA"/>
    <property type="match status" value="1"/>
</dbReference>
<reference evidence="5" key="2">
    <citation type="submission" date="2020-03" db="EMBL/GenBank/DDBJ databases">
        <authorList>
            <person name="Fu F.-F."/>
            <person name="Chen J."/>
        </authorList>
    </citation>
    <scope>NUCLEOTIDE SEQUENCE</scope>
    <source>
        <strain evidence="5">Lc1</strain>
    </source>
</reference>